<comment type="caution">
    <text evidence="8">The sequence shown here is derived from an EMBL/GenBank/DDBJ whole genome shotgun (WGS) entry which is preliminary data.</text>
</comment>
<evidence type="ECO:0000256" key="1">
    <source>
        <dbReference type="ARBA" id="ARBA00004141"/>
    </source>
</evidence>
<reference evidence="8 9" key="1">
    <citation type="submission" date="2024-07" db="EMBL/GenBank/DDBJ databases">
        <title>Draft sequence of the Neodothiora populina.</title>
        <authorList>
            <person name="Drown D.D."/>
            <person name="Schuette U.S."/>
            <person name="Buechlein A.B."/>
            <person name="Rusch D.R."/>
            <person name="Winton L.W."/>
            <person name="Adams G.A."/>
        </authorList>
    </citation>
    <scope>NUCLEOTIDE SEQUENCE [LARGE SCALE GENOMIC DNA]</scope>
    <source>
        <strain evidence="8 9">CPC 39397</strain>
    </source>
</reference>
<feature type="transmembrane region" description="Helical" evidence="6">
    <location>
        <begin position="75"/>
        <end position="95"/>
    </location>
</feature>
<name>A0ABR3P982_9PEZI</name>
<dbReference type="EMBL" id="JBFMKM010000012">
    <property type="protein sequence ID" value="KAL1302713.1"/>
    <property type="molecule type" value="Genomic_DNA"/>
</dbReference>
<sequence length="554" mass="60476">MIKPSMSGNAMIAAMFEPGVHHISHDEMIPGTEVMRDDIQGTSHAVLVPTPSSSKDDPLNWSVTWKTIVAVTQLIYVWVGVSSALSLAPVFPFLGAEFHLNTQQLSLLTGLNVVTLGVANIFIVPISNIFGRRLTSILFGVLLVLTCVWEALATTHKSLLAARACNGIAAATSESIMVQVIADMCFLNERGTLMGVYFTTYFMGAFLGPIMSGNIAARHGWRSFFWLSTALSVLALVLVIISQPETKYHRLHRTEGHMPPEIQTTSQAEKVASSNDVTEMSKSPPPERSNSVTTAIFVGKGRPSRRQFATYQRPDKAWKKFIVRDVTTPLLIFFNPIIFWAGLMLAGPANLLLIYNLTESSILGASPYNFSAGAVGYTNFGCAVGGLVGVATAGPFSDWIAKRATTRNSGIREAEMRLPALLPYAALSLITSVAGGFALQNHWPWPAIVILCYFLSGLSVSSLPTIALSYAIDCFKPISGEIMVVATLLKNILGFCLSYWVFDVAAAKGWTVVFGIQTAVVYGPVILSLPLWIYGKKIRRWYRQSGLHRMEEMI</sequence>
<feature type="transmembrane region" description="Helical" evidence="6">
    <location>
        <begin position="136"/>
        <end position="153"/>
    </location>
</feature>
<dbReference type="Gene3D" id="1.20.1250.20">
    <property type="entry name" value="MFS general substrate transporter like domains"/>
    <property type="match status" value="1"/>
</dbReference>
<feature type="transmembrane region" description="Helical" evidence="6">
    <location>
        <begin position="445"/>
        <end position="470"/>
    </location>
</feature>
<proteinExistence type="predicted"/>
<feature type="domain" description="Major facilitator superfamily (MFS) profile" evidence="7">
    <location>
        <begin position="68"/>
        <end position="536"/>
    </location>
</feature>
<dbReference type="PANTHER" id="PTHR23502:SF149">
    <property type="entry name" value="TRANSPORTER, PUTATIVE-RELATED"/>
    <property type="match status" value="1"/>
</dbReference>
<feature type="transmembrane region" description="Helical" evidence="6">
    <location>
        <begin position="107"/>
        <end position="130"/>
    </location>
</feature>
<keyword evidence="3 6" id="KW-1133">Transmembrane helix</keyword>
<dbReference type="InterPro" id="IPR020846">
    <property type="entry name" value="MFS_dom"/>
</dbReference>
<organism evidence="8 9">
    <name type="scientific">Neodothiora populina</name>
    <dbReference type="NCBI Taxonomy" id="2781224"/>
    <lineage>
        <taxon>Eukaryota</taxon>
        <taxon>Fungi</taxon>
        <taxon>Dikarya</taxon>
        <taxon>Ascomycota</taxon>
        <taxon>Pezizomycotina</taxon>
        <taxon>Dothideomycetes</taxon>
        <taxon>Dothideomycetidae</taxon>
        <taxon>Dothideales</taxon>
        <taxon>Dothioraceae</taxon>
        <taxon>Neodothiora</taxon>
    </lineage>
</organism>
<dbReference type="InterPro" id="IPR036259">
    <property type="entry name" value="MFS_trans_sf"/>
</dbReference>
<evidence type="ECO:0000256" key="6">
    <source>
        <dbReference type="SAM" id="Phobius"/>
    </source>
</evidence>
<dbReference type="RefSeq" id="XP_069198989.1">
    <property type="nucleotide sequence ID" value="XM_069342489.1"/>
</dbReference>
<evidence type="ECO:0000259" key="7">
    <source>
        <dbReference type="PROSITE" id="PS50850"/>
    </source>
</evidence>
<feature type="transmembrane region" description="Helical" evidence="6">
    <location>
        <begin position="223"/>
        <end position="241"/>
    </location>
</feature>
<evidence type="ECO:0000313" key="8">
    <source>
        <dbReference type="EMBL" id="KAL1302713.1"/>
    </source>
</evidence>
<dbReference type="SUPFAM" id="SSF103473">
    <property type="entry name" value="MFS general substrate transporter"/>
    <property type="match status" value="1"/>
</dbReference>
<keyword evidence="9" id="KW-1185">Reference proteome</keyword>
<accession>A0ABR3P982</accession>
<evidence type="ECO:0000256" key="3">
    <source>
        <dbReference type="ARBA" id="ARBA00022989"/>
    </source>
</evidence>
<protein>
    <recommendedName>
        <fullName evidence="7">Major facilitator superfamily (MFS) profile domain-containing protein</fullName>
    </recommendedName>
</protein>
<dbReference type="Pfam" id="PF07690">
    <property type="entry name" value="MFS_1"/>
    <property type="match status" value="1"/>
</dbReference>
<keyword evidence="2 6" id="KW-0812">Transmembrane</keyword>
<feature type="compositionally biased region" description="Polar residues" evidence="5">
    <location>
        <begin position="262"/>
        <end position="281"/>
    </location>
</feature>
<evidence type="ECO:0000313" key="9">
    <source>
        <dbReference type="Proteomes" id="UP001562354"/>
    </source>
</evidence>
<evidence type="ECO:0000256" key="4">
    <source>
        <dbReference type="ARBA" id="ARBA00023136"/>
    </source>
</evidence>
<dbReference type="PANTHER" id="PTHR23502">
    <property type="entry name" value="MAJOR FACILITATOR SUPERFAMILY"/>
    <property type="match status" value="1"/>
</dbReference>
<feature type="transmembrane region" description="Helical" evidence="6">
    <location>
        <begin position="418"/>
        <end position="439"/>
    </location>
</feature>
<dbReference type="InterPro" id="IPR011701">
    <property type="entry name" value="MFS"/>
</dbReference>
<dbReference type="Proteomes" id="UP001562354">
    <property type="component" value="Unassembled WGS sequence"/>
</dbReference>
<evidence type="ECO:0000256" key="2">
    <source>
        <dbReference type="ARBA" id="ARBA00022692"/>
    </source>
</evidence>
<feature type="transmembrane region" description="Helical" evidence="6">
    <location>
        <begin position="375"/>
        <end position="397"/>
    </location>
</feature>
<gene>
    <name evidence="8" type="ORF">AAFC00_003071</name>
</gene>
<feature type="region of interest" description="Disordered" evidence="5">
    <location>
        <begin position="257"/>
        <end position="290"/>
    </location>
</feature>
<feature type="transmembrane region" description="Helical" evidence="6">
    <location>
        <begin position="514"/>
        <end position="534"/>
    </location>
</feature>
<dbReference type="GeneID" id="95976773"/>
<feature type="transmembrane region" description="Helical" evidence="6">
    <location>
        <begin position="330"/>
        <end position="355"/>
    </location>
</feature>
<evidence type="ECO:0000256" key="5">
    <source>
        <dbReference type="SAM" id="MobiDB-lite"/>
    </source>
</evidence>
<feature type="transmembrane region" description="Helical" evidence="6">
    <location>
        <begin position="196"/>
        <end position="217"/>
    </location>
</feature>
<dbReference type="PROSITE" id="PS50850">
    <property type="entry name" value="MFS"/>
    <property type="match status" value="1"/>
</dbReference>
<keyword evidence="4 6" id="KW-0472">Membrane</keyword>
<feature type="transmembrane region" description="Helical" evidence="6">
    <location>
        <begin position="482"/>
        <end position="502"/>
    </location>
</feature>
<comment type="subcellular location">
    <subcellularLocation>
        <location evidence="1">Membrane</location>
        <topology evidence="1">Multi-pass membrane protein</topology>
    </subcellularLocation>
</comment>